<feature type="transmembrane region" description="Helical" evidence="5">
    <location>
        <begin position="141"/>
        <end position="162"/>
    </location>
</feature>
<feature type="transmembrane region" description="Helical" evidence="5">
    <location>
        <begin position="340"/>
        <end position="358"/>
    </location>
</feature>
<organism evidence="6">
    <name type="scientific">marine metagenome</name>
    <dbReference type="NCBI Taxonomy" id="408172"/>
    <lineage>
        <taxon>unclassified sequences</taxon>
        <taxon>metagenomes</taxon>
        <taxon>ecological metagenomes</taxon>
    </lineage>
</organism>
<evidence type="ECO:0000256" key="4">
    <source>
        <dbReference type="ARBA" id="ARBA00023136"/>
    </source>
</evidence>
<evidence type="ECO:0000256" key="5">
    <source>
        <dbReference type="SAM" id="Phobius"/>
    </source>
</evidence>
<dbReference type="PANTHER" id="PTHR11785:SF512">
    <property type="entry name" value="SOBREMESA, ISOFORM B"/>
    <property type="match status" value="1"/>
</dbReference>
<evidence type="ECO:0000313" key="6">
    <source>
        <dbReference type="EMBL" id="SUZ53478.1"/>
    </source>
</evidence>
<keyword evidence="4 5" id="KW-0472">Membrane</keyword>
<dbReference type="PIRSF" id="PIRSF006060">
    <property type="entry name" value="AA_transporter"/>
    <property type="match status" value="1"/>
</dbReference>
<dbReference type="AlphaFoldDB" id="A0A381NI06"/>
<feature type="transmembrane region" description="Helical" evidence="5">
    <location>
        <begin position="182"/>
        <end position="204"/>
    </location>
</feature>
<dbReference type="Gene3D" id="1.20.1740.10">
    <property type="entry name" value="Amino acid/polyamine transporter I"/>
    <property type="match status" value="1"/>
</dbReference>
<evidence type="ECO:0000256" key="2">
    <source>
        <dbReference type="ARBA" id="ARBA00022692"/>
    </source>
</evidence>
<comment type="subcellular location">
    <subcellularLocation>
        <location evidence="1">Membrane</location>
        <topology evidence="1">Multi-pass membrane protein</topology>
    </subcellularLocation>
</comment>
<dbReference type="InterPro" id="IPR002293">
    <property type="entry name" value="AA/rel_permease1"/>
</dbReference>
<keyword evidence="3 5" id="KW-1133">Transmembrane helix</keyword>
<dbReference type="PANTHER" id="PTHR11785">
    <property type="entry name" value="AMINO ACID TRANSPORTER"/>
    <property type="match status" value="1"/>
</dbReference>
<feature type="transmembrane region" description="Helical" evidence="5">
    <location>
        <begin position="30"/>
        <end position="50"/>
    </location>
</feature>
<dbReference type="GO" id="GO:0015179">
    <property type="term" value="F:L-amino acid transmembrane transporter activity"/>
    <property type="evidence" value="ECO:0007669"/>
    <property type="project" value="TreeGrafter"/>
</dbReference>
<feature type="transmembrane region" description="Helical" evidence="5">
    <location>
        <begin position="370"/>
        <end position="393"/>
    </location>
</feature>
<reference evidence="6" key="1">
    <citation type="submission" date="2018-05" db="EMBL/GenBank/DDBJ databases">
        <authorList>
            <person name="Lanie J.A."/>
            <person name="Ng W.-L."/>
            <person name="Kazmierczak K.M."/>
            <person name="Andrzejewski T.M."/>
            <person name="Davidsen T.M."/>
            <person name="Wayne K.J."/>
            <person name="Tettelin H."/>
            <person name="Glass J.I."/>
            <person name="Rusch D."/>
            <person name="Podicherti R."/>
            <person name="Tsui H.-C.T."/>
            <person name="Winkler M.E."/>
        </authorList>
    </citation>
    <scope>NUCLEOTIDE SEQUENCE</scope>
</reference>
<name>A0A381NI06_9ZZZZ</name>
<evidence type="ECO:0000256" key="1">
    <source>
        <dbReference type="ARBA" id="ARBA00004141"/>
    </source>
</evidence>
<feature type="transmembrane region" description="Helical" evidence="5">
    <location>
        <begin position="216"/>
        <end position="238"/>
    </location>
</feature>
<feature type="transmembrane region" description="Helical" evidence="5">
    <location>
        <begin position="71"/>
        <end position="99"/>
    </location>
</feature>
<accession>A0A381NI06</accession>
<gene>
    <name evidence="6" type="ORF">METZ01_LOCUS6332</name>
</gene>
<dbReference type="EMBL" id="UINC01000333">
    <property type="protein sequence ID" value="SUZ53478.1"/>
    <property type="molecule type" value="Genomic_DNA"/>
</dbReference>
<feature type="transmembrane region" description="Helical" evidence="5">
    <location>
        <begin position="111"/>
        <end position="129"/>
    </location>
</feature>
<dbReference type="Pfam" id="PF13520">
    <property type="entry name" value="AA_permease_2"/>
    <property type="match status" value="1"/>
</dbReference>
<sequence length="423" mass="45512">MVVGTIIGASIFVQPSEITGQVPTVVGIYAVWLVCGVLTLFGALVCAELASTFPEAGGVYAYLREAFSPAVGFLWGWAMFWIMHSGIVAAIAVVCARYLSFFVELGDLGQRVVAVVTILVLSLINYVGVKHGSILQAAITAGKLLAISIIVVLCFLFGGTAHEVAVEASRTAAPGSYTARDFGLALAAGLFAFGGWHMVTYNAEETKEPRSTIPKALILGTLIVTGCYILLNAVYLYVLPMETVASSDRVAADAADAVFGRGGGAAMSALVVFSTFGALSGIVLAGPRVYFAMARDGLLFKWFGVVHQEYGTPHRAILLQAIWASVLALTGTYRSLFTRVIYTEWIFFGMMALGLILLRKRPEVTRDYEMWGYPWVPIIFVAAAFGIVGNQLLTDPAESLKGLGFVLLGWPVYMLWTRKTQDL</sequence>
<keyword evidence="2 5" id="KW-0812">Transmembrane</keyword>
<dbReference type="GO" id="GO:0016020">
    <property type="term" value="C:membrane"/>
    <property type="evidence" value="ECO:0007669"/>
    <property type="project" value="UniProtKB-SubCell"/>
</dbReference>
<evidence type="ECO:0008006" key="7">
    <source>
        <dbReference type="Google" id="ProtNLM"/>
    </source>
</evidence>
<protein>
    <recommendedName>
        <fullName evidence="7">Amino acid permease/ SLC12A domain-containing protein</fullName>
    </recommendedName>
</protein>
<evidence type="ECO:0000256" key="3">
    <source>
        <dbReference type="ARBA" id="ARBA00022989"/>
    </source>
</evidence>
<proteinExistence type="predicted"/>
<dbReference type="InterPro" id="IPR050598">
    <property type="entry name" value="AminoAcid_Transporter"/>
</dbReference>
<feature type="transmembrane region" description="Helical" evidence="5">
    <location>
        <begin position="258"/>
        <end position="285"/>
    </location>
</feature>